<gene>
    <name evidence="1" type="ORF">IC617_03900</name>
</gene>
<dbReference type="RefSeq" id="WP_191143658.1">
    <property type="nucleotide sequence ID" value="NZ_JACXAF010000003.1"/>
</dbReference>
<dbReference type="EMBL" id="JACXAF010000003">
    <property type="protein sequence ID" value="MBD1388562.1"/>
    <property type="molecule type" value="Genomic_DNA"/>
</dbReference>
<evidence type="ECO:0000313" key="2">
    <source>
        <dbReference type="Proteomes" id="UP000638014"/>
    </source>
</evidence>
<dbReference type="Proteomes" id="UP000638014">
    <property type="component" value="Unassembled WGS sequence"/>
</dbReference>
<protein>
    <submittedName>
        <fullName evidence="1">Uncharacterized protein</fullName>
    </submittedName>
</protein>
<comment type="caution">
    <text evidence="1">The sequence shown here is derived from an EMBL/GenBank/DDBJ whole genome shotgun (WGS) entry which is preliminary data.</text>
</comment>
<dbReference type="AlphaFoldDB" id="A0A8J6UPJ2"/>
<sequence>MNDFTCQNGKPIGWLEDILVGVCLAENQKSIKSRKRKGTKHVNEVSPSKVADVFLNVEGDLTSKRVETFLWCSDRHARRVMERVELAALFISRDLELGGTASKPNPESMTHEADLLNWLNNRYVSEEIKGEVAGMILASLNN</sequence>
<name>A0A8J6UPJ2_9GAMM</name>
<proteinExistence type="predicted"/>
<reference evidence="1" key="1">
    <citation type="submission" date="2020-09" db="EMBL/GenBank/DDBJ databases">
        <title>A novel bacterium of genus Neiella, isolated from South China Sea.</title>
        <authorList>
            <person name="Huang H."/>
            <person name="Mo K."/>
            <person name="Hu Y."/>
        </authorList>
    </citation>
    <scope>NUCLEOTIDE SEQUENCE</scope>
    <source>
        <strain evidence="1">HB171785</strain>
    </source>
</reference>
<evidence type="ECO:0000313" key="1">
    <source>
        <dbReference type="EMBL" id="MBD1388562.1"/>
    </source>
</evidence>
<keyword evidence="2" id="KW-1185">Reference proteome</keyword>
<organism evidence="1 2">
    <name type="scientific">Neiella litorisoli</name>
    <dbReference type="NCBI Taxonomy" id="2771431"/>
    <lineage>
        <taxon>Bacteria</taxon>
        <taxon>Pseudomonadati</taxon>
        <taxon>Pseudomonadota</taxon>
        <taxon>Gammaproteobacteria</taxon>
        <taxon>Alteromonadales</taxon>
        <taxon>Echinimonadaceae</taxon>
        <taxon>Neiella</taxon>
    </lineage>
</organism>
<accession>A0A8J6UPJ2</accession>